<dbReference type="Proteomes" id="UP001232584">
    <property type="component" value="Unassembled WGS sequence"/>
</dbReference>
<dbReference type="InterPro" id="IPR053182">
    <property type="entry name" value="YobU-like_regulator"/>
</dbReference>
<feature type="domain" description="AraC effector-binding" evidence="1">
    <location>
        <begin position="1"/>
        <end position="153"/>
    </location>
</feature>
<comment type="caution">
    <text evidence="2">The sequence shown here is derived from an EMBL/GenBank/DDBJ whole genome shotgun (WGS) entry which is preliminary data.</text>
</comment>
<protein>
    <submittedName>
        <fullName evidence="2">Transcriptional regulator YdeE</fullName>
    </submittedName>
</protein>
<gene>
    <name evidence="2" type="ORF">QOZ92_002283</name>
</gene>
<dbReference type="Gene3D" id="3.20.80.10">
    <property type="entry name" value="Regulatory factor, effector binding domain"/>
    <property type="match status" value="1"/>
</dbReference>
<name>A0ABU0N215_9FIRM</name>
<keyword evidence="3" id="KW-1185">Reference proteome</keyword>
<evidence type="ECO:0000313" key="3">
    <source>
        <dbReference type="Proteomes" id="UP001232584"/>
    </source>
</evidence>
<organism evidence="2 3">
    <name type="scientific">Paraclostridium ghonii</name>
    <dbReference type="NCBI Taxonomy" id="29358"/>
    <lineage>
        <taxon>Bacteria</taxon>
        <taxon>Bacillati</taxon>
        <taxon>Bacillota</taxon>
        <taxon>Clostridia</taxon>
        <taxon>Peptostreptococcales</taxon>
        <taxon>Peptostreptococcaceae</taxon>
        <taxon>Paraclostridium</taxon>
    </lineage>
</organism>
<accession>A0ABU0N215</accession>
<dbReference type="PANTHER" id="PTHR36444">
    <property type="entry name" value="TRANSCRIPTIONAL REGULATOR PROTEIN YOBU-RELATED"/>
    <property type="match status" value="1"/>
</dbReference>
<dbReference type="InterPro" id="IPR011256">
    <property type="entry name" value="Reg_factor_effector_dom_sf"/>
</dbReference>
<dbReference type="PANTHER" id="PTHR36444:SF2">
    <property type="entry name" value="TRANSCRIPTIONAL REGULATOR PROTEIN YOBU-RELATED"/>
    <property type="match status" value="1"/>
</dbReference>
<proteinExistence type="predicted"/>
<dbReference type="Pfam" id="PF14526">
    <property type="entry name" value="Cass2"/>
    <property type="match status" value="1"/>
</dbReference>
<dbReference type="EMBL" id="JAUSWG010000009">
    <property type="protein sequence ID" value="MDQ0557165.1"/>
    <property type="molecule type" value="Genomic_DNA"/>
</dbReference>
<evidence type="ECO:0000313" key="2">
    <source>
        <dbReference type="EMBL" id="MDQ0557165.1"/>
    </source>
</evidence>
<reference evidence="2 3" key="1">
    <citation type="submission" date="2023-07" db="EMBL/GenBank/DDBJ databases">
        <title>Genomic Encyclopedia of Type Strains, Phase IV (KMG-IV): sequencing the most valuable type-strain genomes for metagenomic binning, comparative biology and taxonomic classification.</title>
        <authorList>
            <person name="Goeker M."/>
        </authorList>
    </citation>
    <scope>NUCLEOTIDE SEQUENCE [LARGE SCALE GENOMIC DNA]</scope>
    <source>
        <strain evidence="2 3">DSM 15049</strain>
    </source>
</reference>
<dbReference type="InterPro" id="IPR010499">
    <property type="entry name" value="AraC_E-bd"/>
</dbReference>
<dbReference type="RefSeq" id="WP_307507875.1">
    <property type="nucleotide sequence ID" value="NZ_BAAACE010000012.1"/>
</dbReference>
<sequence length="153" mass="18098">MNYEIVNLKEKQVVGLVKETTNSNNKSMKDIGMLWEEFLGRGHWQNIKNRKDNKCIGLYTDYKGDFTQPFNFFCCCEVDKYVAIKEPLVSKTIPSGKYAKFVINGDVKKSVGEFWMKLWEMDLDRKYSCDFEEYQNNTQDMQNQEIHIYISIN</sequence>
<dbReference type="InterPro" id="IPR029441">
    <property type="entry name" value="Cass2"/>
</dbReference>
<evidence type="ECO:0000259" key="1">
    <source>
        <dbReference type="SMART" id="SM00871"/>
    </source>
</evidence>
<dbReference type="SUPFAM" id="SSF55136">
    <property type="entry name" value="Probable bacterial effector-binding domain"/>
    <property type="match status" value="1"/>
</dbReference>
<dbReference type="SMART" id="SM00871">
    <property type="entry name" value="AraC_E_bind"/>
    <property type="match status" value="1"/>
</dbReference>